<organism evidence="12 13">
    <name type="scientific">Pannonibacter anstelovis</name>
    <dbReference type="NCBI Taxonomy" id="3121537"/>
    <lineage>
        <taxon>Bacteria</taxon>
        <taxon>Pseudomonadati</taxon>
        <taxon>Pseudomonadota</taxon>
        <taxon>Alphaproteobacteria</taxon>
        <taxon>Hyphomicrobiales</taxon>
        <taxon>Stappiaceae</taxon>
        <taxon>Pannonibacter</taxon>
    </lineage>
</organism>
<comment type="function">
    <text evidence="1 10">Exerts its effect at some terminal stage of cytochrome c oxidase synthesis, probably by being involved in the insertion of the copper B into subunit I.</text>
</comment>
<dbReference type="Gene3D" id="2.60.370.10">
    <property type="entry name" value="Ctag/Cox11"/>
    <property type="match status" value="1"/>
</dbReference>
<sequence length="204" mass="22172">MNSGTNETEARKQAASNRRVALVCGGIFTAMVGASFAAVPLYQLFCQVTGFGGTTQRAESDSATVIDRQITVRFDGNINGELPWSFKPLQRSVTLRMGETMQVAYEASNTGPDMTMGTSVFNVTPFEAGAYFNKMQCFCFTEQALASGETVEMPVVFFVDPAMDEDPDLKHVKEITLSYTFYPVQHPVKPVAARPADPAVGSNL</sequence>
<keyword evidence="5 10" id="KW-0812">Transmembrane</keyword>
<comment type="similarity">
    <text evidence="3 10">Belongs to the COX11/CtaG family.</text>
</comment>
<gene>
    <name evidence="10" type="primary">ctaG</name>
    <name evidence="12" type="ORF">V6L76_03640</name>
</gene>
<evidence type="ECO:0000313" key="13">
    <source>
        <dbReference type="Proteomes" id="UP001380822"/>
    </source>
</evidence>
<dbReference type="NCBIfam" id="NF003465">
    <property type="entry name" value="PRK05089.1"/>
    <property type="match status" value="1"/>
</dbReference>
<evidence type="ECO:0000256" key="3">
    <source>
        <dbReference type="ARBA" id="ARBA00009620"/>
    </source>
</evidence>
<evidence type="ECO:0000256" key="1">
    <source>
        <dbReference type="ARBA" id="ARBA00004007"/>
    </source>
</evidence>
<keyword evidence="9 10" id="KW-0472">Membrane</keyword>
<evidence type="ECO:0000256" key="7">
    <source>
        <dbReference type="ARBA" id="ARBA00022989"/>
    </source>
</evidence>
<evidence type="ECO:0000256" key="10">
    <source>
        <dbReference type="HAMAP-Rule" id="MF_00155"/>
    </source>
</evidence>
<keyword evidence="10" id="KW-0997">Cell inner membrane</keyword>
<comment type="subcellular location">
    <subcellularLocation>
        <location evidence="2 10">Cell inner membrane</location>
        <topology evidence="2 10">Single-pass type II membrane protein</topology>
        <orientation evidence="2 10">Periplasmic side</orientation>
    </subcellularLocation>
</comment>
<feature type="topological domain" description="Periplasmic" evidence="10">
    <location>
        <begin position="39"/>
        <end position="204"/>
    </location>
</feature>
<keyword evidence="13" id="KW-1185">Reference proteome</keyword>
<evidence type="ECO:0000256" key="11">
    <source>
        <dbReference type="SAM" id="Phobius"/>
    </source>
</evidence>
<comment type="caution">
    <text evidence="12">The sequence shown here is derived from an EMBL/GenBank/DDBJ whole genome shotgun (WGS) entry which is preliminary data.</text>
</comment>
<evidence type="ECO:0000256" key="6">
    <source>
        <dbReference type="ARBA" id="ARBA00022968"/>
    </source>
</evidence>
<protein>
    <recommendedName>
        <fullName evidence="4 10">Cytochrome c oxidase assembly protein CtaG</fullName>
    </recommendedName>
</protein>
<dbReference type="InterPro" id="IPR007533">
    <property type="entry name" value="Cyt_c_oxidase_assmbl_CtaG"/>
</dbReference>
<proteinExistence type="inferred from homology"/>
<keyword evidence="10" id="KW-1003">Cell membrane</keyword>
<dbReference type="RefSeq" id="WP_334250161.1">
    <property type="nucleotide sequence ID" value="NZ_JBAKBE010000002.1"/>
</dbReference>
<evidence type="ECO:0000256" key="9">
    <source>
        <dbReference type="ARBA" id="ARBA00023136"/>
    </source>
</evidence>
<dbReference type="PANTHER" id="PTHR21320:SF3">
    <property type="entry name" value="CYTOCHROME C OXIDASE ASSEMBLY PROTEIN COX11, MITOCHONDRIAL-RELATED"/>
    <property type="match status" value="1"/>
</dbReference>
<evidence type="ECO:0000313" key="12">
    <source>
        <dbReference type="EMBL" id="MEH0095329.1"/>
    </source>
</evidence>
<dbReference type="PIRSF" id="PIRSF005413">
    <property type="entry name" value="COX11"/>
    <property type="match status" value="1"/>
</dbReference>
<dbReference type="EMBL" id="JBAKBE010000002">
    <property type="protein sequence ID" value="MEH0095329.1"/>
    <property type="molecule type" value="Genomic_DNA"/>
</dbReference>
<dbReference type="Pfam" id="PF04442">
    <property type="entry name" value="CtaG_Cox11"/>
    <property type="match status" value="1"/>
</dbReference>
<dbReference type="SUPFAM" id="SSF110111">
    <property type="entry name" value="Ctag/Cox11"/>
    <property type="match status" value="1"/>
</dbReference>
<dbReference type="InterPro" id="IPR023471">
    <property type="entry name" value="CtaG/Cox11_dom_sf"/>
</dbReference>
<keyword evidence="7 10" id="KW-1133">Transmembrane helix</keyword>
<keyword evidence="8 10" id="KW-0186">Copper</keyword>
<evidence type="ECO:0000256" key="4">
    <source>
        <dbReference type="ARBA" id="ARBA00015384"/>
    </source>
</evidence>
<dbReference type="PANTHER" id="PTHR21320">
    <property type="entry name" value="CYTOCHROME C OXIDASE ASSEMBLY PROTEIN COX11-RELATED"/>
    <property type="match status" value="1"/>
</dbReference>
<reference evidence="12 13" key="1">
    <citation type="submission" date="2024-02" db="EMBL/GenBank/DDBJ databases">
        <title>A new putative Pannonibacter species isolated from two cases of bloodstream infections in paediatric patients.</title>
        <authorList>
            <person name="Castellana S."/>
            <person name="De Laurentiis V."/>
            <person name="Grassi M."/>
            <person name="De Leonardis F."/>
            <person name="Mosca A."/>
            <person name="De Carlo C."/>
            <person name="Sparapano E."/>
            <person name="Ronga L."/>
            <person name="Santacroce L."/>
            <person name="Chironna M."/>
            <person name="De Robertis A."/>
            <person name="Bianco A."/>
            <person name="Del Sambro L."/>
            <person name="Capozzi L."/>
            <person name="Parisi A."/>
        </authorList>
    </citation>
    <scope>NUCLEOTIDE SEQUENCE [LARGE SCALE GENOMIC DNA]</scope>
    <source>
        <strain evidence="12 13">Pt2</strain>
    </source>
</reference>
<dbReference type="Proteomes" id="UP001380822">
    <property type="component" value="Unassembled WGS sequence"/>
</dbReference>
<accession>A0ABU7ZJC0</accession>
<feature type="topological domain" description="Cytoplasmic" evidence="10">
    <location>
        <begin position="1"/>
        <end position="15"/>
    </location>
</feature>
<dbReference type="HAMAP" id="MF_00155">
    <property type="entry name" value="CtaG"/>
    <property type="match status" value="1"/>
</dbReference>
<evidence type="ECO:0000256" key="8">
    <source>
        <dbReference type="ARBA" id="ARBA00023008"/>
    </source>
</evidence>
<keyword evidence="6 10" id="KW-0735">Signal-anchor</keyword>
<evidence type="ECO:0000256" key="5">
    <source>
        <dbReference type="ARBA" id="ARBA00022692"/>
    </source>
</evidence>
<feature type="transmembrane region" description="Helical" evidence="11">
    <location>
        <begin position="20"/>
        <end position="42"/>
    </location>
</feature>
<evidence type="ECO:0000256" key="2">
    <source>
        <dbReference type="ARBA" id="ARBA00004382"/>
    </source>
</evidence>
<name>A0ABU7ZJC0_9HYPH</name>